<proteinExistence type="predicted"/>
<accession>A0A1G2V2K4</accession>
<comment type="caution">
    <text evidence="1">The sequence shown here is derived from an EMBL/GenBank/DDBJ whole genome shotgun (WGS) entry which is preliminary data.</text>
</comment>
<protein>
    <submittedName>
        <fullName evidence="1">Uncharacterized protein</fullName>
    </submittedName>
</protein>
<evidence type="ECO:0000313" key="1">
    <source>
        <dbReference type="EMBL" id="OHB15859.1"/>
    </source>
</evidence>
<organism evidence="1 2">
    <name type="scientific">Candidatus Zambryskibacteria bacterium RIFOXYC1_FULL_39_10</name>
    <dbReference type="NCBI Taxonomy" id="1802779"/>
    <lineage>
        <taxon>Bacteria</taxon>
        <taxon>Candidatus Zambryskiibacteriota</taxon>
    </lineage>
</organism>
<dbReference type="Proteomes" id="UP000177697">
    <property type="component" value="Unassembled WGS sequence"/>
</dbReference>
<reference evidence="1 2" key="1">
    <citation type="journal article" date="2016" name="Nat. Commun.">
        <title>Thousands of microbial genomes shed light on interconnected biogeochemical processes in an aquifer system.</title>
        <authorList>
            <person name="Anantharaman K."/>
            <person name="Brown C.T."/>
            <person name="Hug L.A."/>
            <person name="Sharon I."/>
            <person name="Castelle C.J."/>
            <person name="Probst A.J."/>
            <person name="Thomas B.C."/>
            <person name="Singh A."/>
            <person name="Wilkins M.J."/>
            <person name="Karaoz U."/>
            <person name="Brodie E.L."/>
            <person name="Williams K.H."/>
            <person name="Hubbard S.S."/>
            <person name="Banfield J.F."/>
        </authorList>
    </citation>
    <scope>NUCLEOTIDE SEQUENCE [LARGE SCALE GENOMIC DNA]</scope>
</reference>
<dbReference type="AlphaFoldDB" id="A0A1G2V2K4"/>
<sequence length="117" mass="13054">MATGMQVAEVLIEYAKMTTGTGFTAHLDLDHSPHIVNTAEPDVLVKQLAGEVIQQRMLAAKTLTEKLVSLCYESGVIWIHPERGKAIQTNQELTLDEEKILQDLQSELARIDTFIHL</sequence>
<gene>
    <name evidence="1" type="ORF">A2431_01200</name>
</gene>
<name>A0A1G2V2K4_9BACT</name>
<dbReference type="EMBL" id="MHWW01000005">
    <property type="protein sequence ID" value="OHB15859.1"/>
    <property type="molecule type" value="Genomic_DNA"/>
</dbReference>
<evidence type="ECO:0000313" key="2">
    <source>
        <dbReference type="Proteomes" id="UP000177697"/>
    </source>
</evidence>